<evidence type="ECO:0000313" key="2">
    <source>
        <dbReference type="Proteomes" id="UP000093000"/>
    </source>
</evidence>
<feature type="non-terminal residue" evidence="1">
    <location>
        <position position="1"/>
    </location>
</feature>
<proteinExistence type="predicted"/>
<accession>A0A1C7NAM0</accession>
<name>A0A1C7NAM0_9FUNG</name>
<dbReference type="InParanoid" id="A0A1C7NAM0"/>
<sequence>DTNKRINATRAVSSSPSISANTVVNRRLIPGTPSAANHSSSSSSALAAEVSHVTSITERIAVGYPGSEIPSKVIADEEFMEINQLGSTISLYSQPSIKLDEKANLEFSEIEDMNSLSDDSEGIK</sequence>
<gene>
    <name evidence="1" type="ORF">A0J61_07536</name>
</gene>
<comment type="caution">
    <text evidence="1">The sequence shown here is derived from an EMBL/GenBank/DDBJ whole genome shotgun (WGS) entry which is preliminary data.</text>
</comment>
<dbReference type="Proteomes" id="UP000093000">
    <property type="component" value="Unassembled WGS sequence"/>
</dbReference>
<evidence type="ECO:0000313" key="1">
    <source>
        <dbReference type="EMBL" id="OBZ84414.1"/>
    </source>
</evidence>
<organism evidence="1 2">
    <name type="scientific">Choanephora cucurbitarum</name>
    <dbReference type="NCBI Taxonomy" id="101091"/>
    <lineage>
        <taxon>Eukaryota</taxon>
        <taxon>Fungi</taxon>
        <taxon>Fungi incertae sedis</taxon>
        <taxon>Mucoromycota</taxon>
        <taxon>Mucoromycotina</taxon>
        <taxon>Mucoromycetes</taxon>
        <taxon>Mucorales</taxon>
        <taxon>Mucorineae</taxon>
        <taxon>Choanephoraceae</taxon>
        <taxon>Choanephoroideae</taxon>
        <taxon>Choanephora</taxon>
    </lineage>
</organism>
<protein>
    <submittedName>
        <fullName evidence="1">Uncharacterized protein</fullName>
    </submittedName>
</protein>
<dbReference type="AlphaFoldDB" id="A0A1C7NAM0"/>
<reference evidence="1 2" key="1">
    <citation type="submission" date="2016-03" db="EMBL/GenBank/DDBJ databases">
        <title>Choanephora cucurbitarum.</title>
        <authorList>
            <person name="Min B."/>
            <person name="Park H."/>
            <person name="Park J.-H."/>
            <person name="Shin H.-D."/>
            <person name="Choi I.-G."/>
        </authorList>
    </citation>
    <scope>NUCLEOTIDE SEQUENCE [LARGE SCALE GENOMIC DNA]</scope>
    <source>
        <strain evidence="1 2">KUS-F28377</strain>
    </source>
</reference>
<dbReference type="EMBL" id="LUGH01000513">
    <property type="protein sequence ID" value="OBZ84414.1"/>
    <property type="molecule type" value="Genomic_DNA"/>
</dbReference>
<keyword evidence="2" id="KW-1185">Reference proteome</keyword>